<organism evidence="3 4">
    <name type="scientific">Mesorhizobium tianshanense</name>
    <dbReference type="NCBI Taxonomy" id="39844"/>
    <lineage>
        <taxon>Bacteria</taxon>
        <taxon>Pseudomonadati</taxon>
        <taxon>Pseudomonadota</taxon>
        <taxon>Alphaproteobacteria</taxon>
        <taxon>Hyphomicrobiales</taxon>
        <taxon>Phyllobacteriaceae</taxon>
        <taxon>Mesorhizobium</taxon>
    </lineage>
</organism>
<protein>
    <submittedName>
        <fullName evidence="3">Uncharacterized protein DUF1176</fullName>
    </submittedName>
</protein>
<proteinExistence type="predicted"/>
<dbReference type="OrthoDB" id="7863791at2"/>
<feature type="region of interest" description="Disordered" evidence="1">
    <location>
        <begin position="189"/>
        <end position="216"/>
    </location>
</feature>
<dbReference type="InterPro" id="IPR009560">
    <property type="entry name" value="DUF1176"/>
</dbReference>
<dbReference type="RefSeq" id="WP_145715082.1">
    <property type="nucleotide sequence ID" value="NZ_BSPF01000121.1"/>
</dbReference>
<dbReference type="Proteomes" id="UP000317122">
    <property type="component" value="Unassembled WGS sequence"/>
</dbReference>
<evidence type="ECO:0000313" key="3">
    <source>
        <dbReference type="EMBL" id="TWI40899.1"/>
    </source>
</evidence>
<keyword evidence="4" id="KW-1185">Reference proteome</keyword>
<sequence length="349" mass="38077">MRRAFFAATAFFSLAVTGQSVLAAEAPYIDDRSDAEVVIRSLYSAINRQEFARAWDYFGDTKPAKDFDAFVKGYDGTDKVEVKTGGVSEDGAAGSIYYNVPVAIRATAKDGAEHVFAGCYTLRQINASIQEPPFRSIFIDKGALKPAKVVFEDAVPESCGDSPPPPKKDAALGQAKKAFAATYGEQCDKEMPGGDPLGEPDTYSLRNKDAGAASDEPERETRLFRFFCSMAAYNESAVYYVYDDVSGVRQLQFASPELDIRYENNNSEGKVEAINVIGFQTDDQLVNSGYDDATKTISSLNKWRGVGDASSAGTYLFRHGNFSLVQYDVDASYDGEVNPETVLDYNTAP</sequence>
<name>A0A562P933_9HYPH</name>
<accession>A0A562P933</accession>
<evidence type="ECO:0000313" key="4">
    <source>
        <dbReference type="Proteomes" id="UP000317122"/>
    </source>
</evidence>
<evidence type="ECO:0000256" key="1">
    <source>
        <dbReference type="SAM" id="MobiDB-lite"/>
    </source>
</evidence>
<dbReference type="AlphaFoldDB" id="A0A562P933"/>
<gene>
    <name evidence="3" type="ORF">IQ26_01321</name>
</gene>
<keyword evidence="2" id="KW-0732">Signal</keyword>
<dbReference type="EMBL" id="VLKT01000006">
    <property type="protein sequence ID" value="TWI40899.1"/>
    <property type="molecule type" value="Genomic_DNA"/>
</dbReference>
<feature type="chain" id="PRO_5022151655" evidence="2">
    <location>
        <begin position="24"/>
        <end position="349"/>
    </location>
</feature>
<feature type="signal peptide" evidence="2">
    <location>
        <begin position="1"/>
        <end position="23"/>
    </location>
</feature>
<comment type="caution">
    <text evidence="3">The sequence shown here is derived from an EMBL/GenBank/DDBJ whole genome shotgun (WGS) entry which is preliminary data.</text>
</comment>
<dbReference type="Pfam" id="PF06674">
    <property type="entry name" value="DUF1176"/>
    <property type="match status" value="1"/>
</dbReference>
<evidence type="ECO:0000256" key="2">
    <source>
        <dbReference type="SAM" id="SignalP"/>
    </source>
</evidence>
<reference evidence="3 4" key="1">
    <citation type="journal article" date="2015" name="Stand. Genomic Sci.">
        <title>Genomic Encyclopedia of Bacterial and Archaeal Type Strains, Phase III: the genomes of soil and plant-associated and newly described type strains.</title>
        <authorList>
            <person name="Whitman W.B."/>
            <person name="Woyke T."/>
            <person name="Klenk H.P."/>
            <person name="Zhou Y."/>
            <person name="Lilburn T.G."/>
            <person name="Beck B.J."/>
            <person name="De Vos P."/>
            <person name="Vandamme P."/>
            <person name="Eisen J.A."/>
            <person name="Garrity G."/>
            <person name="Hugenholtz P."/>
            <person name="Kyrpides N.C."/>
        </authorList>
    </citation>
    <scope>NUCLEOTIDE SEQUENCE [LARGE SCALE GENOMIC DNA]</scope>
    <source>
        <strain evidence="3 4">CGMCC 1.2546</strain>
    </source>
</reference>